<dbReference type="Gene3D" id="3.30.300.30">
    <property type="match status" value="1"/>
</dbReference>
<dbReference type="PANTHER" id="PTHR43201">
    <property type="entry name" value="ACYL-COA SYNTHETASE"/>
    <property type="match status" value="1"/>
</dbReference>
<dbReference type="PROSITE" id="PS00455">
    <property type="entry name" value="AMP_BINDING"/>
    <property type="match status" value="1"/>
</dbReference>
<dbReference type="RefSeq" id="WP_155475180.1">
    <property type="nucleotide sequence ID" value="NZ_WNKU01000002.1"/>
</dbReference>
<evidence type="ECO:0000313" key="5">
    <source>
        <dbReference type="Proteomes" id="UP000430670"/>
    </source>
</evidence>
<dbReference type="AlphaFoldDB" id="A0A6I3SH63"/>
<organism evidence="4 5">
    <name type="scientific">Heliobacterium mobile</name>
    <name type="common">Heliobacillus mobilis</name>
    <dbReference type="NCBI Taxonomy" id="28064"/>
    <lineage>
        <taxon>Bacteria</taxon>
        <taxon>Bacillati</taxon>
        <taxon>Bacillota</taxon>
        <taxon>Clostridia</taxon>
        <taxon>Eubacteriales</taxon>
        <taxon>Heliobacteriaceae</taxon>
        <taxon>Heliobacterium</taxon>
    </lineage>
</organism>
<evidence type="ECO:0000256" key="2">
    <source>
        <dbReference type="ARBA" id="ARBA00022598"/>
    </source>
</evidence>
<sequence length="720" mass="80503">MSFLHACLRLLFLKLFQLRLIHLDRIKTDTPAIIMPNHVSFLDAVILALFLPKDIVFVINSEMAEKIRPVLKLRQSIAIDPLNPYSVREIIAAIKEGMSVVIFPEGRLTKTNGIMKIYDGIGFIALKTGATVYPVGIDGAEYSKFTRLQDKMPSRWFSPITLYVDEPFQILPSRKQSAKDQKAAATRKILQALQRAVFRSRHRKGINLFNELLRIGKIVGWNREIVEDLNQKSTYKQLILGTYGLGGQLKTLLVNESRVGVLLPNSIAHVVTLFAFFRINVAPAILNFTTGPQGLLDCCETAELKTVLTSRLFIEKAGLEASVKGLTTKVRIIYLEDVKASISFSNKIQALSAYMRKERAVEKKDTLILFTSGSESKPKGVILRHENIRANILQAVGAVDLTYKDKLLNALPMFHSFGLQGALIPLLYGFQSYLYPSPLHYKIIPEIAYDRSATLLFATATFLHGYGQNAHPFDFYSIRYLIVGGEKLKEETRRLCLDKFGLRPLEGYGCTEASPFISIVTPLNYKTGTVGLFLPDIEYRLEPVEGIDKGGKLLIKGPNIMEGYLIHHQGFIPAEEWYDCGDLVDVDEQGFITVLSRIKRFAKLGGEMISLNLVEELAAKCFQSTEMAAVSLGGGRKGEQIILFTTLEHTSKSVLRDFIVQAGHSPLMVPSRICHLDKLPLLGNGKTDYVSLRTNYGEVIGTSEPDEDELFEEKEAEFSA</sequence>
<protein>
    <submittedName>
        <fullName evidence="4">AMP-binding protein</fullName>
    </submittedName>
</protein>
<name>A0A6I3SH63_HELMO</name>
<reference evidence="4 5" key="1">
    <citation type="submission" date="2019-11" db="EMBL/GenBank/DDBJ databases">
        <title>Whole-genome sequence of a the green, strictly anaerobic photosynthetic bacterium Heliobacillus mobilis DSM 6151.</title>
        <authorList>
            <person name="Kyndt J.A."/>
            <person name="Meyer T.E."/>
        </authorList>
    </citation>
    <scope>NUCLEOTIDE SEQUENCE [LARGE SCALE GENOMIC DNA]</scope>
    <source>
        <strain evidence="4 5">DSM 6151</strain>
    </source>
</reference>
<dbReference type="InterPro" id="IPR000873">
    <property type="entry name" value="AMP-dep_synth/lig_dom"/>
</dbReference>
<keyword evidence="5" id="KW-1185">Reference proteome</keyword>
<dbReference type="Gene3D" id="3.40.50.12780">
    <property type="entry name" value="N-terminal domain of ligase-like"/>
    <property type="match status" value="1"/>
</dbReference>
<evidence type="ECO:0000256" key="1">
    <source>
        <dbReference type="ARBA" id="ARBA00006432"/>
    </source>
</evidence>
<dbReference type="InterPro" id="IPR042099">
    <property type="entry name" value="ANL_N_sf"/>
</dbReference>
<evidence type="ECO:0000313" key="4">
    <source>
        <dbReference type="EMBL" id="MTV48097.1"/>
    </source>
</evidence>
<dbReference type="InterPro" id="IPR020845">
    <property type="entry name" value="AMP-binding_CS"/>
</dbReference>
<keyword evidence="2" id="KW-0436">Ligase</keyword>
<dbReference type="Pfam" id="PF00501">
    <property type="entry name" value="AMP-binding"/>
    <property type="match status" value="1"/>
</dbReference>
<comment type="similarity">
    <text evidence="1">Belongs to the ATP-dependent AMP-binding enzyme family.</text>
</comment>
<dbReference type="GO" id="GO:0006631">
    <property type="term" value="P:fatty acid metabolic process"/>
    <property type="evidence" value="ECO:0007669"/>
    <property type="project" value="TreeGrafter"/>
</dbReference>
<dbReference type="Proteomes" id="UP000430670">
    <property type="component" value="Unassembled WGS sequence"/>
</dbReference>
<evidence type="ECO:0000259" key="3">
    <source>
        <dbReference type="SMART" id="SM00563"/>
    </source>
</evidence>
<gene>
    <name evidence="4" type="ORF">GJ688_03760</name>
</gene>
<dbReference type="InterPro" id="IPR002123">
    <property type="entry name" value="Plipid/glycerol_acylTrfase"/>
</dbReference>
<dbReference type="GO" id="GO:0031956">
    <property type="term" value="F:medium-chain fatty acid-CoA ligase activity"/>
    <property type="evidence" value="ECO:0007669"/>
    <property type="project" value="TreeGrafter"/>
</dbReference>
<accession>A0A6I3SH63</accession>
<dbReference type="SUPFAM" id="SSF69593">
    <property type="entry name" value="Glycerol-3-phosphate (1)-acyltransferase"/>
    <property type="match status" value="1"/>
</dbReference>
<dbReference type="EMBL" id="WNKU01000002">
    <property type="protein sequence ID" value="MTV48097.1"/>
    <property type="molecule type" value="Genomic_DNA"/>
</dbReference>
<dbReference type="GO" id="GO:0016746">
    <property type="term" value="F:acyltransferase activity"/>
    <property type="evidence" value="ECO:0007669"/>
    <property type="project" value="InterPro"/>
</dbReference>
<comment type="caution">
    <text evidence="4">The sequence shown here is derived from an EMBL/GenBank/DDBJ whole genome shotgun (WGS) entry which is preliminary data.</text>
</comment>
<dbReference type="InterPro" id="IPR045851">
    <property type="entry name" value="AMP-bd_C_sf"/>
</dbReference>
<proteinExistence type="inferred from homology"/>
<dbReference type="SMART" id="SM00563">
    <property type="entry name" value="PlsC"/>
    <property type="match status" value="1"/>
</dbReference>
<dbReference type="OrthoDB" id="9778383at2"/>
<dbReference type="PANTHER" id="PTHR43201:SF5">
    <property type="entry name" value="MEDIUM-CHAIN ACYL-COA LIGASE ACSF2, MITOCHONDRIAL"/>
    <property type="match status" value="1"/>
</dbReference>
<dbReference type="CDD" id="cd07989">
    <property type="entry name" value="LPLAT_AGPAT-like"/>
    <property type="match status" value="1"/>
</dbReference>
<dbReference type="Pfam" id="PF01553">
    <property type="entry name" value="Acyltransferase"/>
    <property type="match status" value="1"/>
</dbReference>
<dbReference type="SUPFAM" id="SSF56801">
    <property type="entry name" value="Acetyl-CoA synthetase-like"/>
    <property type="match status" value="1"/>
</dbReference>
<feature type="domain" description="Phospholipid/glycerol acyltransferase" evidence="3">
    <location>
        <begin position="32"/>
        <end position="140"/>
    </location>
</feature>